<name>A0A9D3VW31_9ROSI</name>
<dbReference type="EMBL" id="JAIQCV010000005">
    <property type="protein sequence ID" value="KAH1097034.1"/>
    <property type="molecule type" value="Genomic_DNA"/>
</dbReference>
<gene>
    <name evidence="2" type="ORF">J1N35_013955</name>
</gene>
<dbReference type="OrthoDB" id="10549466at2759"/>
<dbReference type="Proteomes" id="UP000828251">
    <property type="component" value="Unassembled WGS sequence"/>
</dbReference>
<feature type="region of interest" description="Disordered" evidence="1">
    <location>
        <begin position="56"/>
        <end position="98"/>
    </location>
</feature>
<evidence type="ECO:0000256" key="1">
    <source>
        <dbReference type="SAM" id="MobiDB-lite"/>
    </source>
</evidence>
<evidence type="ECO:0000313" key="3">
    <source>
        <dbReference type="Proteomes" id="UP000828251"/>
    </source>
</evidence>
<protein>
    <submittedName>
        <fullName evidence="2">Uncharacterized protein</fullName>
    </submittedName>
</protein>
<feature type="compositionally biased region" description="Polar residues" evidence="1">
    <location>
        <begin position="68"/>
        <end position="81"/>
    </location>
</feature>
<accession>A0A9D3VW31</accession>
<reference evidence="2 3" key="1">
    <citation type="journal article" date="2021" name="Plant Biotechnol. J.">
        <title>Multi-omics assisted identification of the key and species-specific regulatory components of drought-tolerant mechanisms in Gossypium stocksii.</title>
        <authorList>
            <person name="Yu D."/>
            <person name="Ke L."/>
            <person name="Zhang D."/>
            <person name="Wu Y."/>
            <person name="Sun Y."/>
            <person name="Mei J."/>
            <person name="Sun J."/>
            <person name="Sun Y."/>
        </authorList>
    </citation>
    <scope>NUCLEOTIDE SEQUENCE [LARGE SCALE GENOMIC DNA]</scope>
    <source>
        <strain evidence="3">cv. E1</strain>
        <tissue evidence="2">Leaf</tissue>
    </source>
</reference>
<dbReference type="AlphaFoldDB" id="A0A9D3VW31"/>
<keyword evidence="3" id="KW-1185">Reference proteome</keyword>
<feature type="compositionally biased region" description="Basic and acidic residues" evidence="1">
    <location>
        <begin position="82"/>
        <end position="98"/>
    </location>
</feature>
<sequence length="116" mass="12855">MPQERANQNDHTMCGQRLDQIQGEMQSISTEVKQREGKENVNAVVLILGEVLSTPENQTQVENKEDNNGLQKEGIQNTNTETEPKEVAKPATEPKVEPNRELALAIACPCVQTMAK</sequence>
<organism evidence="2 3">
    <name type="scientific">Gossypium stocksii</name>
    <dbReference type="NCBI Taxonomy" id="47602"/>
    <lineage>
        <taxon>Eukaryota</taxon>
        <taxon>Viridiplantae</taxon>
        <taxon>Streptophyta</taxon>
        <taxon>Embryophyta</taxon>
        <taxon>Tracheophyta</taxon>
        <taxon>Spermatophyta</taxon>
        <taxon>Magnoliopsida</taxon>
        <taxon>eudicotyledons</taxon>
        <taxon>Gunneridae</taxon>
        <taxon>Pentapetalae</taxon>
        <taxon>rosids</taxon>
        <taxon>malvids</taxon>
        <taxon>Malvales</taxon>
        <taxon>Malvaceae</taxon>
        <taxon>Malvoideae</taxon>
        <taxon>Gossypium</taxon>
    </lineage>
</organism>
<comment type="caution">
    <text evidence="2">The sequence shown here is derived from an EMBL/GenBank/DDBJ whole genome shotgun (WGS) entry which is preliminary data.</text>
</comment>
<evidence type="ECO:0000313" key="2">
    <source>
        <dbReference type="EMBL" id="KAH1097034.1"/>
    </source>
</evidence>
<proteinExistence type="predicted"/>